<dbReference type="Proteomes" id="UP000823561">
    <property type="component" value="Chromosome 16"/>
</dbReference>
<evidence type="ECO:0000256" key="1">
    <source>
        <dbReference type="SAM" id="SignalP"/>
    </source>
</evidence>
<protein>
    <submittedName>
        <fullName evidence="2">Uncharacterized protein</fullName>
    </submittedName>
</protein>
<keyword evidence="3" id="KW-1185">Reference proteome</keyword>
<dbReference type="Gene3D" id="1.20.5.1230">
    <property type="entry name" value="Apolipoprotein A-I"/>
    <property type="match status" value="1"/>
</dbReference>
<comment type="caution">
    <text evidence="2">The sequence shown here is derived from an EMBL/GenBank/DDBJ whole genome shotgun (WGS) entry which is preliminary data.</text>
</comment>
<evidence type="ECO:0000313" key="3">
    <source>
        <dbReference type="Proteomes" id="UP000823561"/>
    </source>
</evidence>
<feature type="chain" id="PRO_5043630311" evidence="1">
    <location>
        <begin position="18"/>
        <end position="320"/>
    </location>
</feature>
<proteinExistence type="predicted"/>
<keyword evidence="1" id="KW-0732">Signal</keyword>
<organism evidence="2 3">
    <name type="scientific">Alosa alosa</name>
    <name type="common">allis shad</name>
    <dbReference type="NCBI Taxonomy" id="278164"/>
    <lineage>
        <taxon>Eukaryota</taxon>
        <taxon>Metazoa</taxon>
        <taxon>Chordata</taxon>
        <taxon>Craniata</taxon>
        <taxon>Vertebrata</taxon>
        <taxon>Euteleostomi</taxon>
        <taxon>Actinopterygii</taxon>
        <taxon>Neopterygii</taxon>
        <taxon>Teleostei</taxon>
        <taxon>Clupei</taxon>
        <taxon>Clupeiformes</taxon>
        <taxon>Clupeoidei</taxon>
        <taxon>Clupeidae</taxon>
        <taxon>Alosa</taxon>
    </lineage>
</organism>
<accession>A0AAV6G0M0</accession>
<feature type="signal peptide" evidence="1">
    <location>
        <begin position="1"/>
        <end position="17"/>
    </location>
</feature>
<dbReference type="SUPFAM" id="SSF58113">
    <property type="entry name" value="Apolipoprotein A-I"/>
    <property type="match status" value="1"/>
</dbReference>
<gene>
    <name evidence="2" type="ORF">AALO_G00211900</name>
</gene>
<sequence length="320" mass="35198">MYMRLLLLAVSFLTTTALPLQQDHRDASWSFLPQDANQAREKTELNKGQAGMWKSHVENSDLYSRDPLVGEKPTLISERLRARLRQQLAELRARLWPQSVATPAAVAHIRELLGPLTNQLQAALSANVHDLCAELRQHLQQLQPAAPASGHQGAPDYQALLPQISRSLELSTHRVTSSVLQFRVRSTAAADGMADADERELLLEVASRLAHEASTLETEFRSKVGALQASLGGLSAPAHAGRREGARDGDAAASSTALFCQHTCSLIQQLSGDLESQFAELEQRPVGQEAAPPVLRPEFLREDFTSRLRSLLQEIMQTLN</sequence>
<dbReference type="EMBL" id="JADWDJ010000016">
    <property type="protein sequence ID" value="KAG5268375.1"/>
    <property type="molecule type" value="Genomic_DNA"/>
</dbReference>
<dbReference type="AlphaFoldDB" id="A0AAV6G0M0"/>
<name>A0AAV6G0M0_9TELE</name>
<reference evidence="2" key="1">
    <citation type="submission" date="2020-10" db="EMBL/GenBank/DDBJ databases">
        <title>Chromosome-scale genome assembly of the Allis shad, Alosa alosa.</title>
        <authorList>
            <person name="Margot Z."/>
            <person name="Christophe K."/>
            <person name="Cabau C."/>
            <person name="Louis A."/>
            <person name="Berthelot C."/>
            <person name="Parey E."/>
            <person name="Roest Crollius H."/>
            <person name="Montfort J."/>
            <person name="Robinson-Rechavi M."/>
            <person name="Bucao C."/>
            <person name="Bouchez O."/>
            <person name="Gislard M."/>
            <person name="Lluch J."/>
            <person name="Milhes M."/>
            <person name="Lampietro C."/>
            <person name="Lopez Roques C."/>
            <person name="Donnadieu C."/>
            <person name="Braasch I."/>
            <person name="Desvignes T."/>
            <person name="Postlethwait J."/>
            <person name="Bobe J."/>
            <person name="Guiguen Y."/>
        </authorList>
    </citation>
    <scope>NUCLEOTIDE SEQUENCE</scope>
    <source>
        <strain evidence="2">M-15738</strain>
        <tissue evidence="2">Blood</tissue>
    </source>
</reference>
<evidence type="ECO:0000313" key="2">
    <source>
        <dbReference type="EMBL" id="KAG5268375.1"/>
    </source>
</evidence>